<dbReference type="SUPFAM" id="SSF48097">
    <property type="entry name" value="Regulator of G-protein signaling, RGS"/>
    <property type="match status" value="1"/>
</dbReference>
<dbReference type="AlphaFoldDB" id="A0A139AVL0"/>
<dbReference type="Pfam" id="PF00615">
    <property type="entry name" value="RGS"/>
    <property type="match status" value="1"/>
</dbReference>
<dbReference type="InterPro" id="IPR016137">
    <property type="entry name" value="RGS"/>
</dbReference>
<dbReference type="STRING" id="1344416.A0A139AVL0"/>
<reference evidence="2 3" key="1">
    <citation type="journal article" date="2015" name="Genome Biol. Evol.">
        <title>Phylogenomic analyses indicate that early fungi evolved digesting cell walls of algal ancestors of land plants.</title>
        <authorList>
            <person name="Chang Y."/>
            <person name="Wang S."/>
            <person name="Sekimoto S."/>
            <person name="Aerts A.L."/>
            <person name="Choi C."/>
            <person name="Clum A."/>
            <person name="LaButti K.M."/>
            <person name="Lindquist E.A."/>
            <person name="Yee Ngan C."/>
            <person name="Ohm R.A."/>
            <person name="Salamov A.A."/>
            <person name="Grigoriev I.V."/>
            <person name="Spatafora J.W."/>
            <person name="Berbee M.L."/>
        </authorList>
    </citation>
    <scope>NUCLEOTIDE SEQUENCE [LARGE SCALE GENOMIC DNA]</scope>
    <source>
        <strain evidence="2 3">JEL478</strain>
    </source>
</reference>
<feature type="domain" description="RGS" evidence="1">
    <location>
        <begin position="399"/>
        <end position="475"/>
    </location>
</feature>
<name>A0A139AVL0_GONPJ</name>
<dbReference type="Gene3D" id="1.10.167.10">
    <property type="entry name" value="Regulator of G-protein Signalling 4, domain 2"/>
    <property type="match status" value="1"/>
</dbReference>
<dbReference type="EMBL" id="KQ965734">
    <property type="protein sequence ID" value="KXS20768.1"/>
    <property type="molecule type" value="Genomic_DNA"/>
</dbReference>
<dbReference type="InterPro" id="IPR036305">
    <property type="entry name" value="RGS_sf"/>
</dbReference>
<accession>A0A139AVL0</accession>
<gene>
    <name evidence="2" type="ORF">M427DRAFT_41021</name>
</gene>
<evidence type="ECO:0000313" key="2">
    <source>
        <dbReference type="EMBL" id="KXS20768.1"/>
    </source>
</evidence>
<proteinExistence type="predicted"/>
<organism evidence="2 3">
    <name type="scientific">Gonapodya prolifera (strain JEL478)</name>
    <name type="common">Monoblepharis prolifera</name>
    <dbReference type="NCBI Taxonomy" id="1344416"/>
    <lineage>
        <taxon>Eukaryota</taxon>
        <taxon>Fungi</taxon>
        <taxon>Fungi incertae sedis</taxon>
        <taxon>Chytridiomycota</taxon>
        <taxon>Chytridiomycota incertae sedis</taxon>
        <taxon>Monoblepharidomycetes</taxon>
        <taxon>Monoblepharidales</taxon>
        <taxon>Gonapodyaceae</taxon>
        <taxon>Gonapodya</taxon>
    </lineage>
</organism>
<dbReference type="Proteomes" id="UP000070544">
    <property type="component" value="Unassembled WGS sequence"/>
</dbReference>
<sequence>MSIGMLSSGELLGSSSLTQPDRLYRRDAESPPFQAYLCGPLCLISFMGVLLYLLCECMVRITDEQSDAIRSRSFWVVLLQAIGMIIALVMAHLFYLKFLFGQAPMFCFTILHTIFFHLVDRSLVPGNILEFGGLIVRAQFLAIRLKVNRTLLENWLDTGSSDGNGQCLTPGGYFDMFPTLTVVTLLFFVLGFFELWQLRNLDDTHNIRKDLTIAIGLGLCLIITDSVLSYIGVASTYPELNRYFSSPTLTSIWIGITNTTGVFLPSIRAFRVLRRKHQAMQGDNPEEGNDILFTKVINKSDAVAVEMWQELKVFAVKDFAVESTIFIEELDRLQEETAKKILSSRRVSEDKNLSALRRESVRRPSTLSGKGLMPGSISSSGSGIVGNKCPPPWQKYRLEVESSVVPEDLVERWKQVYESYVKSGASNELNLSFSVAEGVRSKVSQNSFTMDMFDQCREETIKLLYENTFQKFMRARGSDLKVKKHVIMSQAVAEPTENVFKLERLIAMTCKQRKLRVACLSIRCTLPVLGDSPALCQKKIPPTSEGLCAKRNQKK</sequence>
<protein>
    <recommendedName>
        <fullName evidence="1">RGS domain-containing protein</fullName>
    </recommendedName>
</protein>
<dbReference type="InterPro" id="IPR044926">
    <property type="entry name" value="RGS_subdomain_2"/>
</dbReference>
<evidence type="ECO:0000313" key="3">
    <source>
        <dbReference type="Proteomes" id="UP000070544"/>
    </source>
</evidence>
<dbReference type="PROSITE" id="PS50132">
    <property type="entry name" value="RGS"/>
    <property type="match status" value="1"/>
</dbReference>
<evidence type="ECO:0000259" key="1">
    <source>
        <dbReference type="PROSITE" id="PS50132"/>
    </source>
</evidence>
<dbReference type="OrthoDB" id="196547at2759"/>
<keyword evidence="3" id="KW-1185">Reference proteome</keyword>